<sequence length="1019" mass="114351">MSDVSKMLQFHALGIQRVSRIVDGNANYDELMEHRLGESHWAVFDTDTDVAEKCANAIALFEKKFRERKPKAIIPEFAGFACEGSTRNNLREFEFFERVCAPAGIKILRSNYSECESVSVSKLTNEQSEARESISGDVVAFYNGRSEVTASLVRQQILYSRSFFNFLLAFSRPGAVRPAALVQANDHSPVRVALSMVMKGLGIPRIYLQHAEVTQSFPELDFEYSVLRNIRSRETYEAIGPVNGEVFVIAREEEEFARERLFKEREDGVTVVIYPTSRVLVEQLLGIIRELKKNPAVRNTIVKQHPAAAKALDGSIEGSGATLARDIPDEDHVAIVGNSSIAIELLHRGVPVYQNFNFDPVNADYYGFVARGLTYQVALSELSSKFWRAYVPNDQWIAAYARWDPTAAEGYLDEQARFVDTMARIAKVPAKTSRATAARPAIKGRLKARTKAMVKRAIIGTINASPRLSGFVANRGLAATDRFARFLLVNTHNGARFFQLFTDLQVNAPVWRSNGIGGISAGLPGQGALELIEYTLANVEQPAEWLRLNERTQTFTPLETISALDRMFQNRNPALNAVFHDCLAWETRSAVGAWVRLKTVEWGNMDIDLSEIDDIAVFIYAYEDDVRVRSTLELMLLSSIVRCGTCEQLDRFWSAAKTRKEDLSINRKIDVLRKLRSTPGREAEAANLQRLFEDQATPFESLKLRNADFLEGRSVEGWGHQYAEREFERTAPSQLAQEFATHIRPTYDRLRSRMRLMEVRTDLQRSDEFLKLAQRAITDKTPFSLVRLSDGEGYLFPESRFFSQVDAANRERHWWGTELPEDLRERIVKEARQAVMKADVVGIPSIYRFIRDSGDTSISLLRSLQGRGLVEVLNGIPDAISPDALITEDKINVALFSDVDAITPLAELAGKIIVVTSAKADSLPPALTQGRRVEVVPIPTHHKTTLNAKYHNESEPLPFVYPTVLEKLDKLVEPGDLVLIAGGIVGKIFVGHVRARGAVALDIGHTLDDWIHEQLPSLR</sequence>
<name>A0A916R743_9HYPH</name>
<keyword evidence="3" id="KW-1185">Reference proteome</keyword>
<reference evidence="2 3" key="1">
    <citation type="journal article" date="2014" name="Int. J. Syst. Evol. Microbiol.">
        <title>Complete genome sequence of Corynebacterium casei LMG S-19264T (=DSM 44701T), isolated from a smear-ripened cheese.</title>
        <authorList>
            <consortium name="US DOE Joint Genome Institute (JGI-PGF)"/>
            <person name="Walter F."/>
            <person name="Albersmeier A."/>
            <person name="Kalinowski J."/>
            <person name="Ruckert C."/>
        </authorList>
    </citation>
    <scope>NUCLEOTIDE SEQUENCE [LARGE SCALE GENOMIC DNA]</scope>
    <source>
        <strain evidence="2 3">CGMCC 1.15896</strain>
    </source>
</reference>
<dbReference type="OrthoDB" id="7284833at2"/>
<organism evidence="2 3">
    <name type="scientific">Pelagibacterium lentulum</name>
    <dbReference type="NCBI Taxonomy" id="2029865"/>
    <lineage>
        <taxon>Bacteria</taxon>
        <taxon>Pseudomonadati</taxon>
        <taxon>Pseudomonadota</taxon>
        <taxon>Alphaproteobacteria</taxon>
        <taxon>Hyphomicrobiales</taxon>
        <taxon>Devosiaceae</taxon>
        <taxon>Pelagibacterium</taxon>
    </lineage>
</organism>
<evidence type="ECO:0000313" key="2">
    <source>
        <dbReference type="EMBL" id="GGA40989.1"/>
    </source>
</evidence>
<dbReference type="Pfam" id="PF22882">
    <property type="entry name" value="GT-D-like"/>
    <property type="match status" value="1"/>
</dbReference>
<dbReference type="RefSeq" id="WP_127073167.1">
    <property type="nucleotide sequence ID" value="NZ_BMKB01000001.1"/>
</dbReference>
<evidence type="ECO:0000313" key="3">
    <source>
        <dbReference type="Proteomes" id="UP000596977"/>
    </source>
</evidence>
<dbReference type="EMBL" id="BMKB01000001">
    <property type="protein sequence ID" value="GGA40989.1"/>
    <property type="molecule type" value="Genomic_DNA"/>
</dbReference>
<dbReference type="AlphaFoldDB" id="A0A916R743"/>
<accession>A0A916R743</accession>
<protein>
    <recommendedName>
        <fullName evidence="1">GT-D fold-like domain-containing protein</fullName>
    </recommendedName>
</protein>
<evidence type="ECO:0000259" key="1">
    <source>
        <dbReference type="Pfam" id="PF22882"/>
    </source>
</evidence>
<gene>
    <name evidence="2" type="ORF">GCM10011499_08210</name>
</gene>
<feature type="domain" description="GT-D fold-like" evidence="1">
    <location>
        <begin position="767"/>
        <end position="1008"/>
    </location>
</feature>
<comment type="caution">
    <text evidence="2">The sequence shown here is derived from an EMBL/GenBank/DDBJ whole genome shotgun (WGS) entry which is preliminary data.</text>
</comment>
<dbReference type="Proteomes" id="UP000596977">
    <property type="component" value="Unassembled WGS sequence"/>
</dbReference>
<dbReference type="InterPro" id="IPR055171">
    <property type="entry name" value="GT-D-like"/>
</dbReference>
<proteinExistence type="predicted"/>